<proteinExistence type="inferred from homology"/>
<gene>
    <name evidence="6" type="ORF">HK414_17645</name>
</gene>
<feature type="region of interest" description="Disordered" evidence="4">
    <location>
        <begin position="205"/>
        <end position="289"/>
    </location>
</feature>
<dbReference type="InterPro" id="IPR036388">
    <property type="entry name" value="WH-like_DNA-bd_sf"/>
</dbReference>
<sequence length="289" mass="31657">MNSPVRSLGRRLRFSQLELVLEVAACGNLGEAAQRLHLTRAGVSKSIKELERSLGQVLFERSARGMRPTPAGVRVAKHAQLLVNELQHLTDEAAAAGGGGSGLLRIGLQPFVGEYVLPPILQRLRAAAGAQAQTIVQLHEGRLHSLIEQLLRGNSMRPWPCTRRARSTRSTCRCSTSGRSSKSRWWSWPLLRCGCPHAATHGQACGASRGCSHRPARTSADRSTRCSLRAAVGRRRPSSNRPRSPPTSNSRRPASGWRSSPASRRRAPSRKAGCRRWTSGRRCRRPPSP</sequence>
<name>A0ABX6P3Y6_9BURK</name>
<keyword evidence="7" id="KW-1185">Reference proteome</keyword>
<dbReference type="EMBL" id="CP053418">
    <property type="protein sequence ID" value="QJW84795.1"/>
    <property type="molecule type" value="Genomic_DNA"/>
</dbReference>
<evidence type="ECO:0000259" key="5">
    <source>
        <dbReference type="PROSITE" id="PS50931"/>
    </source>
</evidence>
<dbReference type="Gene3D" id="3.40.190.10">
    <property type="entry name" value="Periplasmic binding protein-like II"/>
    <property type="match status" value="1"/>
</dbReference>
<feature type="compositionally biased region" description="Basic residues" evidence="4">
    <location>
        <begin position="263"/>
        <end position="289"/>
    </location>
</feature>
<evidence type="ECO:0000256" key="4">
    <source>
        <dbReference type="SAM" id="MobiDB-lite"/>
    </source>
</evidence>
<protein>
    <submittedName>
        <fullName evidence="6">LysR family transcriptional regulator</fullName>
    </submittedName>
</protein>
<feature type="domain" description="HTH lysR-type" evidence="5">
    <location>
        <begin position="12"/>
        <end position="69"/>
    </location>
</feature>
<dbReference type="InterPro" id="IPR000847">
    <property type="entry name" value="LysR_HTH_N"/>
</dbReference>
<dbReference type="Proteomes" id="UP000500826">
    <property type="component" value="Chromosome"/>
</dbReference>
<keyword evidence="3" id="KW-0804">Transcription</keyword>
<dbReference type="PRINTS" id="PR00039">
    <property type="entry name" value="HTHLYSR"/>
</dbReference>
<feature type="compositionally biased region" description="Low complexity" evidence="4">
    <location>
        <begin position="239"/>
        <end position="262"/>
    </location>
</feature>
<comment type="similarity">
    <text evidence="1">Belongs to the LysR transcriptional regulatory family.</text>
</comment>
<evidence type="ECO:0000256" key="3">
    <source>
        <dbReference type="ARBA" id="ARBA00023163"/>
    </source>
</evidence>
<dbReference type="PANTHER" id="PTHR30126">
    <property type="entry name" value="HTH-TYPE TRANSCRIPTIONAL REGULATOR"/>
    <property type="match status" value="1"/>
</dbReference>
<keyword evidence="2" id="KW-0805">Transcription regulation</keyword>
<evidence type="ECO:0000313" key="6">
    <source>
        <dbReference type="EMBL" id="QJW84795.1"/>
    </source>
</evidence>
<reference evidence="6 7" key="1">
    <citation type="submission" date="2020-05" db="EMBL/GenBank/DDBJ databases">
        <title>Ramlibacter rhizophilus sp. nov., isolated from rhizosphere soil of national flower Mugunghwa from South Korea.</title>
        <authorList>
            <person name="Zheng-Fei Y."/>
            <person name="Huan T."/>
        </authorList>
    </citation>
    <scope>NUCLEOTIDE SEQUENCE [LARGE SCALE GENOMIC DNA]</scope>
    <source>
        <strain evidence="6 7">H242</strain>
    </source>
</reference>
<dbReference type="PANTHER" id="PTHR30126:SF39">
    <property type="entry name" value="HTH-TYPE TRANSCRIPTIONAL REGULATOR CYSL"/>
    <property type="match status" value="1"/>
</dbReference>
<dbReference type="Pfam" id="PF00126">
    <property type="entry name" value="HTH_1"/>
    <property type="match status" value="1"/>
</dbReference>
<accession>A0ABX6P3Y6</accession>
<dbReference type="PROSITE" id="PS50931">
    <property type="entry name" value="HTH_LYSR"/>
    <property type="match status" value="1"/>
</dbReference>
<dbReference type="InterPro" id="IPR036390">
    <property type="entry name" value="WH_DNA-bd_sf"/>
</dbReference>
<dbReference type="Gene3D" id="1.10.10.10">
    <property type="entry name" value="Winged helix-like DNA-binding domain superfamily/Winged helix DNA-binding domain"/>
    <property type="match status" value="1"/>
</dbReference>
<evidence type="ECO:0000256" key="2">
    <source>
        <dbReference type="ARBA" id="ARBA00023015"/>
    </source>
</evidence>
<organism evidence="6 7">
    <name type="scientific">Ramlibacter terrae</name>
    <dbReference type="NCBI Taxonomy" id="2732511"/>
    <lineage>
        <taxon>Bacteria</taxon>
        <taxon>Pseudomonadati</taxon>
        <taxon>Pseudomonadota</taxon>
        <taxon>Betaproteobacteria</taxon>
        <taxon>Burkholderiales</taxon>
        <taxon>Comamonadaceae</taxon>
        <taxon>Ramlibacter</taxon>
    </lineage>
</organism>
<dbReference type="SUPFAM" id="SSF46785">
    <property type="entry name" value="Winged helix' DNA-binding domain"/>
    <property type="match status" value="1"/>
</dbReference>
<evidence type="ECO:0000313" key="7">
    <source>
        <dbReference type="Proteomes" id="UP000500826"/>
    </source>
</evidence>
<evidence type="ECO:0000256" key="1">
    <source>
        <dbReference type="ARBA" id="ARBA00009437"/>
    </source>
</evidence>